<dbReference type="EMBL" id="BMAC01000581">
    <property type="protein sequence ID" value="GFP99573.1"/>
    <property type="molecule type" value="Genomic_DNA"/>
</dbReference>
<organism evidence="1 2">
    <name type="scientific">Phtheirospermum japonicum</name>
    <dbReference type="NCBI Taxonomy" id="374723"/>
    <lineage>
        <taxon>Eukaryota</taxon>
        <taxon>Viridiplantae</taxon>
        <taxon>Streptophyta</taxon>
        <taxon>Embryophyta</taxon>
        <taxon>Tracheophyta</taxon>
        <taxon>Spermatophyta</taxon>
        <taxon>Magnoliopsida</taxon>
        <taxon>eudicotyledons</taxon>
        <taxon>Gunneridae</taxon>
        <taxon>Pentapetalae</taxon>
        <taxon>asterids</taxon>
        <taxon>lamiids</taxon>
        <taxon>Lamiales</taxon>
        <taxon>Orobanchaceae</taxon>
        <taxon>Orobanchaceae incertae sedis</taxon>
        <taxon>Phtheirospermum</taxon>
    </lineage>
</organism>
<dbReference type="InterPro" id="IPR023393">
    <property type="entry name" value="START-like_dom_sf"/>
</dbReference>
<dbReference type="Proteomes" id="UP000653305">
    <property type="component" value="Unassembled WGS sequence"/>
</dbReference>
<name>A0A830CUR3_9LAMI</name>
<evidence type="ECO:0000313" key="2">
    <source>
        <dbReference type="Proteomes" id="UP000653305"/>
    </source>
</evidence>
<gene>
    <name evidence="1" type="ORF">PHJA_002101400</name>
</gene>
<keyword evidence="2" id="KW-1185">Reference proteome</keyword>
<keyword evidence="1" id="KW-0675">Receptor</keyword>
<accession>A0A830CUR3</accession>
<sequence>MMISNLYLKYCLLSFSVSFVNRCFVQGNMEISTLREVDVKSGLPATTSTERLELLDDDEHILSDKIIGGEGTLAVKLLFSQVSFEGIYRAC</sequence>
<proteinExistence type="predicted"/>
<dbReference type="SUPFAM" id="SSF55961">
    <property type="entry name" value="Bet v1-like"/>
    <property type="match status" value="1"/>
</dbReference>
<evidence type="ECO:0000313" key="1">
    <source>
        <dbReference type="EMBL" id="GFP99573.1"/>
    </source>
</evidence>
<reference evidence="1" key="1">
    <citation type="submission" date="2020-07" db="EMBL/GenBank/DDBJ databases">
        <title>Ethylene signaling mediates host invasion by parasitic plants.</title>
        <authorList>
            <person name="Yoshida S."/>
        </authorList>
    </citation>
    <scope>NUCLEOTIDE SEQUENCE</scope>
    <source>
        <strain evidence="1">Okayama</strain>
    </source>
</reference>
<dbReference type="Gene3D" id="3.30.530.20">
    <property type="match status" value="1"/>
</dbReference>
<dbReference type="AlphaFoldDB" id="A0A830CUR3"/>
<dbReference type="OrthoDB" id="4436220at2759"/>
<comment type="caution">
    <text evidence="1">The sequence shown here is derived from an EMBL/GenBank/DDBJ whole genome shotgun (WGS) entry which is preliminary data.</text>
</comment>
<protein>
    <submittedName>
        <fullName evidence="1">Abscisic acid receptor pyl8</fullName>
    </submittedName>
</protein>